<evidence type="ECO:0008006" key="11">
    <source>
        <dbReference type="Google" id="ProtNLM"/>
    </source>
</evidence>
<dbReference type="OrthoDB" id="1099at2759"/>
<name>A0A1E4TPK9_PACTA</name>
<sequence length="388" mass="44135">MNNMQQSVVVNIVNHESSFRRHFIKNFHSIWFASVMGTGIASTFLYRCPFGAEWLKVCGLIMFGITVCMFLLFSTIFILKNFCFYRNTAFLFDAKQSVFLGCYPMGLVTIINMITLIAEGSFNEKKWFYFIYILWVIDMIMSLMCSWGITFILFTRSHISDYKEHGFNATLLLPLVTMTVCAASGSLFYSMIPNEDFKLVQIIICFLLWANAICLSLPVIVIYFAKLYVTKIVPTSLIFTGFIPIGIMGQGSYGILLMGNNSSNYIIKNYNKYPSNFNNFLETALATANFFKFSALIIALFLSSLGFFLTFLASSSIFHGEKPKFFKKEWWAMCFPIGAMAIASSELGILFDFVTFKVIGCIYGATLVVLTIVCLIGSFIHEFPWHRK</sequence>
<evidence type="ECO:0000256" key="7">
    <source>
        <dbReference type="ARBA" id="ARBA00023136"/>
    </source>
</evidence>
<dbReference type="InterPro" id="IPR004695">
    <property type="entry name" value="SLAC1/Mae1/Ssu1/TehA"/>
</dbReference>
<feature type="transmembrane region" description="Helical" evidence="8">
    <location>
        <begin position="357"/>
        <end position="380"/>
    </location>
</feature>
<evidence type="ECO:0000256" key="4">
    <source>
        <dbReference type="ARBA" id="ARBA00022475"/>
    </source>
</evidence>
<keyword evidence="10" id="KW-1185">Reference proteome</keyword>
<dbReference type="Gene3D" id="1.50.10.150">
    <property type="entry name" value="Voltage-dependent anion channel"/>
    <property type="match status" value="1"/>
</dbReference>
<feature type="transmembrane region" description="Helical" evidence="8">
    <location>
        <begin position="129"/>
        <end position="154"/>
    </location>
</feature>
<evidence type="ECO:0000256" key="1">
    <source>
        <dbReference type="ARBA" id="ARBA00004651"/>
    </source>
</evidence>
<dbReference type="AlphaFoldDB" id="A0A1E4TPK9"/>
<evidence type="ECO:0000256" key="2">
    <source>
        <dbReference type="ARBA" id="ARBA00008566"/>
    </source>
</evidence>
<gene>
    <name evidence="9" type="ORF">PACTADRAFT_4552</name>
</gene>
<dbReference type="STRING" id="669874.A0A1E4TPK9"/>
<feature type="transmembrane region" description="Helical" evidence="8">
    <location>
        <begin position="293"/>
        <end position="318"/>
    </location>
</feature>
<dbReference type="Pfam" id="PF03595">
    <property type="entry name" value="SLAC1"/>
    <property type="match status" value="1"/>
</dbReference>
<dbReference type="GO" id="GO:0005886">
    <property type="term" value="C:plasma membrane"/>
    <property type="evidence" value="ECO:0007669"/>
    <property type="project" value="UniProtKB-SubCell"/>
</dbReference>
<evidence type="ECO:0000256" key="8">
    <source>
        <dbReference type="SAM" id="Phobius"/>
    </source>
</evidence>
<evidence type="ECO:0000256" key="3">
    <source>
        <dbReference type="ARBA" id="ARBA00022448"/>
    </source>
</evidence>
<feature type="transmembrane region" description="Helical" evidence="8">
    <location>
        <begin position="98"/>
        <end position="117"/>
    </location>
</feature>
<evidence type="ECO:0000313" key="10">
    <source>
        <dbReference type="Proteomes" id="UP000094236"/>
    </source>
</evidence>
<comment type="subcellular location">
    <subcellularLocation>
        <location evidence="1">Cell membrane</location>
        <topology evidence="1">Multi-pass membrane protein</topology>
    </subcellularLocation>
</comment>
<organism evidence="9 10">
    <name type="scientific">Pachysolen tannophilus NRRL Y-2460</name>
    <dbReference type="NCBI Taxonomy" id="669874"/>
    <lineage>
        <taxon>Eukaryota</taxon>
        <taxon>Fungi</taxon>
        <taxon>Dikarya</taxon>
        <taxon>Ascomycota</taxon>
        <taxon>Saccharomycotina</taxon>
        <taxon>Pichiomycetes</taxon>
        <taxon>Pachysolenaceae</taxon>
        <taxon>Pachysolen</taxon>
    </lineage>
</organism>
<keyword evidence="3" id="KW-0813">Transport</keyword>
<dbReference type="InterPro" id="IPR038665">
    <property type="entry name" value="Voltage-dep_anion_channel_sf"/>
</dbReference>
<evidence type="ECO:0000256" key="6">
    <source>
        <dbReference type="ARBA" id="ARBA00022989"/>
    </source>
</evidence>
<feature type="transmembrane region" description="Helical" evidence="8">
    <location>
        <begin position="330"/>
        <end position="351"/>
    </location>
</feature>
<dbReference type="GO" id="GO:0000319">
    <property type="term" value="F:sulfite transmembrane transporter activity"/>
    <property type="evidence" value="ECO:0007669"/>
    <property type="project" value="TreeGrafter"/>
</dbReference>
<keyword evidence="6 8" id="KW-1133">Transmembrane helix</keyword>
<keyword evidence="7 8" id="KW-0472">Membrane</keyword>
<keyword evidence="4" id="KW-1003">Cell membrane</keyword>
<feature type="transmembrane region" description="Helical" evidence="8">
    <location>
        <begin position="54"/>
        <end position="78"/>
    </location>
</feature>
<comment type="similarity">
    <text evidence="2">Belongs to the tellurite-resistance/dicarboxylate transporter (TDT) family.</text>
</comment>
<feature type="transmembrane region" description="Helical" evidence="8">
    <location>
        <begin position="201"/>
        <end position="225"/>
    </location>
</feature>
<evidence type="ECO:0000313" key="9">
    <source>
        <dbReference type="EMBL" id="ODV93649.1"/>
    </source>
</evidence>
<dbReference type="Proteomes" id="UP000094236">
    <property type="component" value="Unassembled WGS sequence"/>
</dbReference>
<keyword evidence="5 8" id="KW-0812">Transmembrane</keyword>
<dbReference type="EMBL" id="KV454017">
    <property type="protein sequence ID" value="ODV93649.1"/>
    <property type="molecule type" value="Genomic_DNA"/>
</dbReference>
<reference evidence="10" key="1">
    <citation type="submission" date="2016-05" db="EMBL/GenBank/DDBJ databases">
        <title>Comparative genomics of biotechnologically important yeasts.</title>
        <authorList>
            <consortium name="DOE Joint Genome Institute"/>
            <person name="Riley R."/>
            <person name="Haridas S."/>
            <person name="Wolfe K.H."/>
            <person name="Lopes M.R."/>
            <person name="Hittinger C.T."/>
            <person name="Goker M."/>
            <person name="Salamov A."/>
            <person name="Wisecaver J."/>
            <person name="Long T.M."/>
            <person name="Aerts A.L."/>
            <person name="Barry K."/>
            <person name="Choi C."/>
            <person name="Clum A."/>
            <person name="Coughlan A.Y."/>
            <person name="Deshpande S."/>
            <person name="Douglass A.P."/>
            <person name="Hanson S.J."/>
            <person name="Klenk H.-P."/>
            <person name="Labutti K."/>
            <person name="Lapidus A."/>
            <person name="Lindquist E."/>
            <person name="Lipzen A."/>
            <person name="Meier-Kolthoff J.P."/>
            <person name="Ohm R.A."/>
            <person name="Otillar R.P."/>
            <person name="Pangilinan J."/>
            <person name="Peng Y."/>
            <person name="Rokas A."/>
            <person name="Rosa C.A."/>
            <person name="Scheuner C."/>
            <person name="Sibirny A.A."/>
            <person name="Slot J.C."/>
            <person name="Stielow J.B."/>
            <person name="Sun H."/>
            <person name="Kurtzman C.P."/>
            <person name="Blackwell M."/>
            <person name="Grigoriev I.V."/>
            <person name="Jeffries T.W."/>
        </authorList>
    </citation>
    <scope>NUCLEOTIDE SEQUENCE [LARGE SCALE GENOMIC DNA]</scope>
    <source>
        <strain evidence="10">NRRL Y-2460</strain>
    </source>
</reference>
<feature type="transmembrane region" description="Helical" evidence="8">
    <location>
        <begin position="30"/>
        <end position="48"/>
    </location>
</feature>
<feature type="transmembrane region" description="Helical" evidence="8">
    <location>
        <begin position="166"/>
        <end position="189"/>
    </location>
</feature>
<protein>
    <recommendedName>
        <fullName evidence="11">Sulfite efflux pump SSU1</fullName>
    </recommendedName>
</protein>
<dbReference type="InterPro" id="IPR051629">
    <property type="entry name" value="Sulfite_efflux_TDT"/>
</dbReference>
<evidence type="ECO:0000256" key="5">
    <source>
        <dbReference type="ARBA" id="ARBA00022692"/>
    </source>
</evidence>
<dbReference type="PANTHER" id="PTHR31686">
    <property type="match status" value="1"/>
</dbReference>
<feature type="transmembrane region" description="Helical" evidence="8">
    <location>
        <begin position="237"/>
        <end position="256"/>
    </location>
</feature>
<dbReference type="CDD" id="cd09318">
    <property type="entry name" value="TDT_SSU1"/>
    <property type="match status" value="1"/>
</dbReference>
<proteinExistence type="inferred from homology"/>
<accession>A0A1E4TPK9</accession>
<dbReference type="PANTHER" id="PTHR31686:SF1">
    <property type="entry name" value="SULFITE EFFLUX PUMP SSU1"/>
    <property type="match status" value="1"/>
</dbReference>